<keyword evidence="3" id="KW-1185">Reference proteome</keyword>
<accession>K5WP87</accession>
<proteinExistence type="predicted"/>
<evidence type="ECO:0000313" key="2">
    <source>
        <dbReference type="EMBL" id="EKM52152.1"/>
    </source>
</evidence>
<sequence>MRQSTWEAKRADVGVQPGRRLNSRKPGATAEAVSVCGDIAATVAHKDLQEADWR</sequence>
<dbReference type="HOGENOM" id="CLU_3051104_0_0_1"/>
<dbReference type="AlphaFoldDB" id="K5WP87"/>
<reference evidence="2 3" key="1">
    <citation type="journal article" date="2012" name="BMC Genomics">
        <title>Comparative genomics of the white-rot fungi, Phanerochaete carnosa and P. chrysosporium, to elucidate the genetic basis of the distinct wood types they colonize.</title>
        <authorList>
            <person name="Suzuki H."/>
            <person name="MacDonald J."/>
            <person name="Syed K."/>
            <person name="Salamov A."/>
            <person name="Hori C."/>
            <person name="Aerts A."/>
            <person name="Henrissat B."/>
            <person name="Wiebenga A."/>
            <person name="vanKuyk P.A."/>
            <person name="Barry K."/>
            <person name="Lindquist E."/>
            <person name="LaButti K."/>
            <person name="Lapidus A."/>
            <person name="Lucas S."/>
            <person name="Coutinho P."/>
            <person name="Gong Y."/>
            <person name="Samejima M."/>
            <person name="Mahadevan R."/>
            <person name="Abou-Zaid M."/>
            <person name="de Vries R.P."/>
            <person name="Igarashi K."/>
            <person name="Yadav J.S."/>
            <person name="Grigoriev I.V."/>
            <person name="Master E.R."/>
        </authorList>
    </citation>
    <scope>NUCLEOTIDE SEQUENCE [LARGE SCALE GENOMIC DNA]</scope>
    <source>
        <strain evidence="2 3">HHB-10118-sp</strain>
    </source>
</reference>
<dbReference type="Proteomes" id="UP000008370">
    <property type="component" value="Unassembled WGS sequence"/>
</dbReference>
<name>K5WP87_PHACS</name>
<dbReference type="InParanoid" id="K5WP87"/>
<organism evidence="2 3">
    <name type="scientific">Phanerochaete carnosa (strain HHB-10118-sp)</name>
    <name type="common">White-rot fungus</name>
    <name type="synonym">Peniophora carnosa</name>
    <dbReference type="NCBI Taxonomy" id="650164"/>
    <lineage>
        <taxon>Eukaryota</taxon>
        <taxon>Fungi</taxon>
        <taxon>Dikarya</taxon>
        <taxon>Basidiomycota</taxon>
        <taxon>Agaricomycotina</taxon>
        <taxon>Agaricomycetes</taxon>
        <taxon>Polyporales</taxon>
        <taxon>Phanerochaetaceae</taxon>
        <taxon>Phanerochaete</taxon>
    </lineage>
</organism>
<gene>
    <name evidence="2" type="ORF">PHACADRAFT_262664</name>
</gene>
<dbReference type="GeneID" id="18918342"/>
<dbReference type="EMBL" id="JH930476">
    <property type="protein sequence ID" value="EKM52152.1"/>
    <property type="molecule type" value="Genomic_DNA"/>
</dbReference>
<evidence type="ECO:0000256" key="1">
    <source>
        <dbReference type="SAM" id="MobiDB-lite"/>
    </source>
</evidence>
<protein>
    <submittedName>
        <fullName evidence="2">Uncharacterized protein</fullName>
    </submittedName>
</protein>
<evidence type="ECO:0000313" key="3">
    <source>
        <dbReference type="Proteomes" id="UP000008370"/>
    </source>
</evidence>
<feature type="region of interest" description="Disordered" evidence="1">
    <location>
        <begin position="1"/>
        <end position="29"/>
    </location>
</feature>
<dbReference type="RefSeq" id="XP_007399931.1">
    <property type="nucleotide sequence ID" value="XM_007399869.1"/>
</dbReference>
<dbReference type="KEGG" id="pco:PHACADRAFT_262664"/>